<dbReference type="Proteomes" id="UP000509120">
    <property type="component" value="Chromosome"/>
</dbReference>
<evidence type="ECO:0000313" key="5">
    <source>
        <dbReference type="EMBL" id="CAD0157555.1"/>
    </source>
</evidence>
<evidence type="ECO:0000256" key="3">
    <source>
        <dbReference type="ARBA" id="ARBA00023295"/>
    </source>
</evidence>
<keyword evidence="3" id="KW-0326">Glycosidase</keyword>
<gene>
    <name evidence="5" type="ORF">STHERMO_2027</name>
</gene>
<keyword evidence="2" id="KW-0378">Hydrolase</keyword>
<dbReference type="SUPFAM" id="SSF51011">
    <property type="entry name" value="Glycosyl hydrolase domain"/>
    <property type="match status" value="1"/>
</dbReference>
<proteinExistence type="inferred from homology"/>
<reference evidence="5 6" key="1">
    <citation type="submission" date="2020-06" db="EMBL/GenBank/DDBJ databases">
        <authorList>
            <person name="Chuat V."/>
        </authorList>
    </citation>
    <scope>NUCLEOTIDE SEQUENCE [LARGE SCALE GENOMIC DNA]</scope>
    <source>
        <strain evidence="5">STH_CIRM_1046</strain>
    </source>
</reference>
<dbReference type="InterPro" id="IPR056300">
    <property type="entry name" value="SusG-like_C"/>
</dbReference>
<protein>
    <submittedName>
        <fullName evidence="5">Glutamate racemase</fullName>
    </submittedName>
</protein>
<sequence>MRKEMPIISEGSYQPALEDSQQVYVFGRYLGDQKLLVLNNFYGSEAEVGIPEEYQAGCVLLSNYDDAELTEKVSLKPYQTLSILVK</sequence>
<dbReference type="AlphaFoldDB" id="A0AAN2A136"/>
<evidence type="ECO:0000256" key="1">
    <source>
        <dbReference type="ARBA" id="ARBA00008061"/>
    </source>
</evidence>
<evidence type="ECO:0000313" key="6">
    <source>
        <dbReference type="Proteomes" id="UP000509120"/>
    </source>
</evidence>
<name>A0AAN2A136_STRTR</name>
<dbReference type="GO" id="GO:0016052">
    <property type="term" value="P:carbohydrate catabolic process"/>
    <property type="evidence" value="ECO:0007669"/>
    <property type="project" value="UniProtKB-ARBA"/>
</dbReference>
<organism evidence="5 6">
    <name type="scientific">Streptococcus thermophilus</name>
    <dbReference type="NCBI Taxonomy" id="1308"/>
    <lineage>
        <taxon>Bacteria</taxon>
        <taxon>Bacillati</taxon>
        <taxon>Bacillota</taxon>
        <taxon>Bacilli</taxon>
        <taxon>Lactobacillales</taxon>
        <taxon>Streptococcaceae</taxon>
        <taxon>Streptococcus</taxon>
    </lineage>
</organism>
<dbReference type="GO" id="GO:0004553">
    <property type="term" value="F:hydrolase activity, hydrolyzing O-glycosyl compounds"/>
    <property type="evidence" value="ECO:0007669"/>
    <property type="project" value="UniProtKB-ARBA"/>
</dbReference>
<accession>A0AAN2A136</accession>
<dbReference type="Pfam" id="PF23915">
    <property type="entry name" value="SusG_C"/>
    <property type="match status" value="1"/>
</dbReference>
<comment type="similarity">
    <text evidence="1">Belongs to the glycosyl hydrolase 13 family.</text>
</comment>
<dbReference type="FunFam" id="2.60.40.1180:FF:000007">
    <property type="entry name" value="Sucrose isomerase"/>
    <property type="match status" value="1"/>
</dbReference>
<evidence type="ECO:0000256" key="2">
    <source>
        <dbReference type="ARBA" id="ARBA00022801"/>
    </source>
</evidence>
<feature type="domain" description="Alpha-amylase SusG-like C-terminal" evidence="4">
    <location>
        <begin position="23"/>
        <end position="80"/>
    </location>
</feature>
<dbReference type="Gene3D" id="2.60.40.1180">
    <property type="entry name" value="Golgi alpha-mannosidase II"/>
    <property type="match status" value="1"/>
</dbReference>
<dbReference type="EMBL" id="LR822030">
    <property type="protein sequence ID" value="CAD0157555.1"/>
    <property type="molecule type" value="Genomic_DNA"/>
</dbReference>
<evidence type="ECO:0000259" key="4">
    <source>
        <dbReference type="Pfam" id="PF23915"/>
    </source>
</evidence>
<dbReference type="InterPro" id="IPR013780">
    <property type="entry name" value="Glyco_hydro_b"/>
</dbReference>